<dbReference type="SMR" id="A0A3N2RFC0"/>
<evidence type="ECO:0000313" key="4">
    <source>
        <dbReference type="Proteomes" id="UP000275910"/>
    </source>
</evidence>
<reference evidence="3 4" key="1">
    <citation type="submission" date="2018-10" db="EMBL/GenBank/DDBJ databases">
        <title>The genome of Lysobacter enzymogenes OH11.</title>
        <authorList>
            <person name="Liu F."/>
            <person name="Zhao Y."/>
            <person name="Qian G."/>
            <person name="Chen Y."/>
            <person name="Xu H."/>
        </authorList>
    </citation>
    <scope>NUCLEOTIDE SEQUENCE [LARGE SCALE GENOMIC DNA]</scope>
    <source>
        <strain evidence="3 4">OH11</strain>
    </source>
</reference>
<organism evidence="3 4">
    <name type="scientific">Lysobacter enzymogenes</name>
    <dbReference type="NCBI Taxonomy" id="69"/>
    <lineage>
        <taxon>Bacteria</taxon>
        <taxon>Pseudomonadati</taxon>
        <taxon>Pseudomonadota</taxon>
        <taxon>Gammaproteobacteria</taxon>
        <taxon>Lysobacterales</taxon>
        <taxon>Lysobacteraceae</taxon>
        <taxon>Lysobacter</taxon>
    </lineage>
</organism>
<protein>
    <recommendedName>
        <fullName evidence="2">X-Tfes XVIPCD domain-containing protein</fullName>
    </recommendedName>
</protein>
<feature type="region of interest" description="Disordered" evidence="1">
    <location>
        <begin position="483"/>
        <end position="504"/>
    </location>
</feature>
<dbReference type="Proteomes" id="UP000275910">
    <property type="component" value="Unassembled WGS sequence"/>
</dbReference>
<feature type="region of interest" description="Disordered" evidence="1">
    <location>
        <begin position="193"/>
        <end position="220"/>
    </location>
</feature>
<feature type="compositionally biased region" description="Polar residues" evidence="1">
    <location>
        <begin position="486"/>
        <end position="504"/>
    </location>
</feature>
<proteinExistence type="predicted"/>
<evidence type="ECO:0000256" key="1">
    <source>
        <dbReference type="SAM" id="MobiDB-lite"/>
    </source>
</evidence>
<dbReference type="InterPro" id="IPR046519">
    <property type="entry name" value="X-Tfes_XVIPCD"/>
</dbReference>
<evidence type="ECO:0000313" key="3">
    <source>
        <dbReference type="EMBL" id="ROU06163.1"/>
    </source>
</evidence>
<feature type="domain" description="X-Tfes XVIPCD" evidence="2">
    <location>
        <begin position="395"/>
        <end position="478"/>
    </location>
</feature>
<dbReference type="EMBL" id="RCTY01000036">
    <property type="protein sequence ID" value="ROU06163.1"/>
    <property type="molecule type" value="Genomic_DNA"/>
</dbReference>
<sequence>MAAPDRMRAAPGAARAANGSNVMGFTLEEKTLKSGETVTLVHWEDLSPTRHGKALQDRDWDGSGNRKGLSFYDSTSEYMHNSWASEHMAPQGVTLPGKGSLMLYHYEQSGTWHSADALDIDHVAQWKDHFADRGVKSQAEAMMAYNDVDNLRLLPAPVNRARDAAFRVLETHGADSQEWKQWVEDRFAFDPKSNRPGFDPDVDGATRKRTTMEQPWKPQDGRSGLSFDAAVLGKWYQAKLQECYAGEVEVRHPQTGDKSKVPLFFCQASGQLCTRDAFDIDHEIPFELLGPEMAKHAGRGGLSKADALDGYNDTSNLRLVARGVNSSHDFEIQASGDYRDEKIAPEKRGEFKGFLGEEGGLLSPQLKQQLRELGRSYPSPQQLMSDFGQPGYGPYTQALGKLEQTSFGQAMTAQERSNVAGTLAVAATHFRLSIDHVAQSDDGTRVFAIQGDPKNNQFVWADAQGAKQQSLAQSTVDLNRIVHEQGNPSGPQLNQQQQRNATLQ</sequence>
<comment type="caution">
    <text evidence="3">The sequence shown here is derived from an EMBL/GenBank/DDBJ whole genome shotgun (WGS) entry which is preliminary data.</text>
</comment>
<accession>A0A3N2RFC0</accession>
<gene>
    <name evidence="3" type="ORF">D9T17_14515</name>
</gene>
<evidence type="ECO:0000259" key="2">
    <source>
        <dbReference type="Pfam" id="PF20410"/>
    </source>
</evidence>
<dbReference type="AlphaFoldDB" id="A0A3N2RFC0"/>
<name>A0A3N2RFC0_LYSEN</name>
<dbReference type="Pfam" id="PF20410">
    <property type="entry name" value="X-Tfes_XVIPCD"/>
    <property type="match status" value="1"/>
</dbReference>